<dbReference type="PANTHER" id="PTHR31313">
    <property type="entry name" value="TY1 ENHANCER ACTIVATOR"/>
    <property type="match status" value="1"/>
</dbReference>
<feature type="compositionally biased region" description="Low complexity" evidence="8">
    <location>
        <begin position="1"/>
        <end position="10"/>
    </location>
</feature>
<feature type="region of interest" description="Disordered" evidence="8">
    <location>
        <begin position="1"/>
        <end position="28"/>
    </location>
</feature>
<keyword evidence="5" id="KW-0238">DNA-binding</keyword>
<evidence type="ECO:0000256" key="1">
    <source>
        <dbReference type="ARBA" id="ARBA00004123"/>
    </source>
</evidence>
<keyword evidence="2" id="KW-0479">Metal-binding</keyword>
<dbReference type="CDD" id="cd12148">
    <property type="entry name" value="fungal_TF_MHR"/>
    <property type="match status" value="1"/>
</dbReference>
<dbReference type="InterPro" id="IPR051615">
    <property type="entry name" value="Transcr_Regulatory_Elem"/>
</dbReference>
<evidence type="ECO:0000256" key="5">
    <source>
        <dbReference type="ARBA" id="ARBA00023125"/>
    </source>
</evidence>
<dbReference type="CDD" id="cd00067">
    <property type="entry name" value="GAL4"/>
    <property type="match status" value="1"/>
</dbReference>
<reference evidence="10 11" key="1">
    <citation type="journal article" date="2020" name="ISME J.">
        <title>Uncovering the hidden diversity of litter-decomposition mechanisms in mushroom-forming fungi.</title>
        <authorList>
            <person name="Floudas D."/>
            <person name="Bentzer J."/>
            <person name="Ahren D."/>
            <person name="Johansson T."/>
            <person name="Persson P."/>
            <person name="Tunlid A."/>
        </authorList>
    </citation>
    <scope>NUCLEOTIDE SEQUENCE [LARGE SCALE GENOMIC DNA]</scope>
    <source>
        <strain evidence="10 11">CBS 291.85</strain>
    </source>
</reference>
<proteinExistence type="predicted"/>
<keyword evidence="3" id="KW-0862">Zinc</keyword>
<evidence type="ECO:0000313" key="10">
    <source>
        <dbReference type="EMBL" id="KAF5365280.1"/>
    </source>
</evidence>
<evidence type="ECO:0000256" key="4">
    <source>
        <dbReference type="ARBA" id="ARBA00023015"/>
    </source>
</evidence>
<keyword evidence="11" id="KW-1185">Reference proteome</keyword>
<sequence>MSSRSSTARRTGGEAKGRGRGSYASKACNTCRRKKIRCDESKPVCGACVASGREAECQYTGETARQPRTQAHFSAIKNYANALKQYANMLESMLEKCQREHGSGSSEDKGYLKLHPQDPFDGHEAPDASPDSDGSGTEEGSDISELCLPSKNLKLEDSHLVYYGSAAPFRYAADNPSPSDESPRTSRFSEVNANPRERYVLMVDGVDPNHCDPYFDWSRYLPRQVVLDRKEHDRILDLLFNFFSSWGMRVVPVLFLKDMYRYLSVPRSETPAKRSHYSPMLHNALLSVAAGFSDDPRVRDYRSRKCFADEAKRMIDAECAEPNVSVINALSILSSFHSSSGEHALGYVYFGMSARISQALGLTVDCSEWVKSGKIALHDMHDRNWAYWNTFSEDVCWSLYVGRDFCVAEPSERHKIPVPFIDTDYDQIPWEYSPSKVLPQPNYLSRTFAASCELLTIARRVMDILNALYSTASRRKVGDEMISSIDLKLHEWKSRLPPEVEITLPTKNTCTPHRLMTHLSFHWIFVLLHRPFFLRKKRSDTERVIDHVKTCRTAAENIMDLVKTWRTLYTLRYIPVTIIQILFAAGTIYILLAIQATSGSRVAKESLRNFLSQAELCVQYLNEMGQSWKCALDIADILRKLLQQQLNPILQKRMVAVQNGDLITPRDTPGGTPLAVSPTPEPKPPVSPGATPVPSRLPTSAPYGYPPSSNPYASPAVTPANESWPVSYNNGMPIESTAAYPSSSAVPLAAAAYNPPPNINPAIISPAESYAGHDFSSMETAGFLAMADGEAFPDAPFIAPFHTEGLEDSPAMSWIQDDSMMTDWQDMDFASFQRYLHSDGDSSADA</sequence>
<dbReference type="PANTHER" id="PTHR31313:SF81">
    <property type="entry name" value="TY1 ENHANCER ACTIVATOR"/>
    <property type="match status" value="1"/>
</dbReference>
<evidence type="ECO:0000256" key="8">
    <source>
        <dbReference type="SAM" id="MobiDB-lite"/>
    </source>
</evidence>
<name>A0A8H5GIC9_9AGAR</name>
<dbReference type="SMART" id="SM00906">
    <property type="entry name" value="Fungal_trans"/>
    <property type="match status" value="1"/>
</dbReference>
<dbReference type="Pfam" id="PF00172">
    <property type="entry name" value="Zn_clus"/>
    <property type="match status" value="1"/>
</dbReference>
<keyword evidence="7" id="KW-0539">Nucleus</keyword>
<dbReference type="InterPro" id="IPR007219">
    <property type="entry name" value="XnlR_reg_dom"/>
</dbReference>
<comment type="subcellular location">
    <subcellularLocation>
        <location evidence="1">Nucleus</location>
    </subcellularLocation>
</comment>
<evidence type="ECO:0000256" key="3">
    <source>
        <dbReference type="ARBA" id="ARBA00022833"/>
    </source>
</evidence>
<dbReference type="GO" id="GO:0008270">
    <property type="term" value="F:zinc ion binding"/>
    <property type="evidence" value="ECO:0007669"/>
    <property type="project" value="InterPro"/>
</dbReference>
<gene>
    <name evidence="10" type="ORF">D9758_005339</name>
</gene>
<dbReference type="SMART" id="SM00066">
    <property type="entry name" value="GAL4"/>
    <property type="match status" value="1"/>
</dbReference>
<dbReference type="PROSITE" id="PS00463">
    <property type="entry name" value="ZN2_CY6_FUNGAL_1"/>
    <property type="match status" value="1"/>
</dbReference>
<dbReference type="Gene3D" id="4.10.240.10">
    <property type="entry name" value="Zn(2)-C6 fungal-type DNA-binding domain"/>
    <property type="match status" value="1"/>
</dbReference>
<dbReference type="GO" id="GO:0000981">
    <property type="term" value="F:DNA-binding transcription factor activity, RNA polymerase II-specific"/>
    <property type="evidence" value="ECO:0007669"/>
    <property type="project" value="InterPro"/>
</dbReference>
<organism evidence="10 11">
    <name type="scientific">Tetrapyrgos nigripes</name>
    <dbReference type="NCBI Taxonomy" id="182062"/>
    <lineage>
        <taxon>Eukaryota</taxon>
        <taxon>Fungi</taxon>
        <taxon>Dikarya</taxon>
        <taxon>Basidiomycota</taxon>
        <taxon>Agaricomycotina</taxon>
        <taxon>Agaricomycetes</taxon>
        <taxon>Agaricomycetidae</taxon>
        <taxon>Agaricales</taxon>
        <taxon>Marasmiineae</taxon>
        <taxon>Marasmiaceae</taxon>
        <taxon>Tetrapyrgos</taxon>
    </lineage>
</organism>
<evidence type="ECO:0000256" key="2">
    <source>
        <dbReference type="ARBA" id="ARBA00022723"/>
    </source>
</evidence>
<protein>
    <recommendedName>
        <fullName evidence="9">Zn(2)-C6 fungal-type domain-containing protein</fullName>
    </recommendedName>
</protein>
<evidence type="ECO:0000259" key="9">
    <source>
        <dbReference type="PROSITE" id="PS50048"/>
    </source>
</evidence>
<dbReference type="SUPFAM" id="SSF57701">
    <property type="entry name" value="Zn2/Cys6 DNA-binding domain"/>
    <property type="match status" value="1"/>
</dbReference>
<keyword evidence="4" id="KW-0805">Transcription regulation</keyword>
<comment type="caution">
    <text evidence="10">The sequence shown here is derived from an EMBL/GenBank/DDBJ whole genome shotgun (WGS) entry which is preliminary data.</text>
</comment>
<dbReference type="PROSITE" id="PS50048">
    <property type="entry name" value="ZN2_CY6_FUNGAL_2"/>
    <property type="match status" value="1"/>
</dbReference>
<feature type="region of interest" description="Disordered" evidence="8">
    <location>
        <begin position="97"/>
        <end position="143"/>
    </location>
</feature>
<dbReference type="Proteomes" id="UP000559256">
    <property type="component" value="Unassembled WGS sequence"/>
</dbReference>
<dbReference type="InterPro" id="IPR036864">
    <property type="entry name" value="Zn2-C6_fun-type_DNA-bd_sf"/>
</dbReference>
<dbReference type="Pfam" id="PF04082">
    <property type="entry name" value="Fungal_trans"/>
    <property type="match status" value="1"/>
</dbReference>
<evidence type="ECO:0000256" key="7">
    <source>
        <dbReference type="ARBA" id="ARBA00023242"/>
    </source>
</evidence>
<feature type="compositionally biased region" description="Basic and acidic residues" evidence="8">
    <location>
        <begin position="97"/>
        <end position="126"/>
    </location>
</feature>
<dbReference type="OrthoDB" id="2154091at2759"/>
<dbReference type="GO" id="GO:0006351">
    <property type="term" value="P:DNA-templated transcription"/>
    <property type="evidence" value="ECO:0007669"/>
    <property type="project" value="InterPro"/>
</dbReference>
<dbReference type="EMBL" id="JAACJM010000028">
    <property type="protein sequence ID" value="KAF5365280.1"/>
    <property type="molecule type" value="Genomic_DNA"/>
</dbReference>
<feature type="region of interest" description="Disordered" evidence="8">
    <location>
        <begin position="662"/>
        <end position="705"/>
    </location>
</feature>
<accession>A0A8H5GIC9</accession>
<dbReference type="InterPro" id="IPR001138">
    <property type="entry name" value="Zn2Cys6_DnaBD"/>
</dbReference>
<feature type="domain" description="Zn(2)-C6 fungal-type" evidence="9">
    <location>
        <begin position="27"/>
        <end position="59"/>
    </location>
</feature>
<evidence type="ECO:0000313" key="11">
    <source>
        <dbReference type="Proteomes" id="UP000559256"/>
    </source>
</evidence>
<dbReference type="AlphaFoldDB" id="A0A8H5GIC9"/>
<keyword evidence="6" id="KW-0804">Transcription</keyword>
<dbReference type="GO" id="GO:0005634">
    <property type="term" value="C:nucleus"/>
    <property type="evidence" value="ECO:0007669"/>
    <property type="project" value="UniProtKB-SubCell"/>
</dbReference>
<dbReference type="GO" id="GO:0003677">
    <property type="term" value="F:DNA binding"/>
    <property type="evidence" value="ECO:0007669"/>
    <property type="project" value="UniProtKB-KW"/>
</dbReference>
<evidence type="ECO:0000256" key="6">
    <source>
        <dbReference type="ARBA" id="ARBA00023163"/>
    </source>
</evidence>